<evidence type="ECO:0000256" key="1">
    <source>
        <dbReference type="SAM" id="MobiDB-lite"/>
    </source>
</evidence>
<reference evidence="2" key="1">
    <citation type="submission" date="2016-10" db="EMBL/GenBank/DDBJ databases">
        <title>Sequence of Gallionella enrichment culture.</title>
        <authorList>
            <person name="Poehlein A."/>
            <person name="Muehling M."/>
            <person name="Daniel R."/>
        </authorList>
    </citation>
    <scope>NUCLEOTIDE SEQUENCE</scope>
</reference>
<dbReference type="EMBL" id="MLJW01000523">
    <property type="protein sequence ID" value="OIQ85754.1"/>
    <property type="molecule type" value="Genomic_DNA"/>
</dbReference>
<gene>
    <name evidence="2" type="ORF">GALL_323910</name>
</gene>
<dbReference type="AlphaFoldDB" id="A0A1J5QQS6"/>
<protein>
    <submittedName>
        <fullName evidence="2">Uncharacterized protein</fullName>
    </submittedName>
</protein>
<sequence>MRIKNIALGGAAPTTLGLAAMIGSGTAFAATPTPATPAATTPTVTTGVEAPETAATGTEAPGTVSDGPGGHQDSAGAVDHQVGGQE</sequence>
<name>A0A1J5QQS6_9ZZZZ</name>
<comment type="caution">
    <text evidence="2">The sequence shown here is derived from an EMBL/GenBank/DDBJ whole genome shotgun (WGS) entry which is preliminary data.</text>
</comment>
<proteinExistence type="predicted"/>
<feature type="compositionally biased region" description="Low complexity" evidence="1">
    <location>
        <begin position="28"/>
        <end position="64"/>
    </location>
</feature>
<evidence type="ECO:0000313" key="2">
    <source>
        <dbReference type="EMBL" id="OIQ85754.1"/>
    </source>
</evidence>
<feature type="region of interest" description="Disordered" evidence="1">
    <location>
        <begin position="28"/>
        <end position="86"/>
    </location>
</feature>
<organism evidence="2">
    <name type="scientific">mine drainage metagenome</name>
    <dbReference type="NCBI Taxonomy" id="410659"/>
    <lineage>
        <taxon>unclassified sequences</taxon>
        <taxon>metagenomes</taxon>
        <taxon>ecological metagenomes</taxon>
    </lineage>
</organism>
<accession>A0A1J5QQS6</accession>